<evidence type="ECO:0000256" key="3">
    <source>
        <dbReference type="ARBA" id="ARBA00019691"/>
    </source>
</evidence>
<keyword evidence="5" id="KW-0010">Activator</keyword>
<dbReference type="Pfam" id="PF11221">
    <property type="entry name" value="Med21"/>
    <property type="match status" value="1"/>
</dbReference>
<protein>
    <recommendedName>
        <fullName evidence="3">Mediator of RNA polymerase II transcription subunit 21</fullName>
    </recommendedName>
    <alternativeName>
        <fullName evidence="8">Mediator complex subunit 21</fullName>
    </alternativeName>
</protein>
<evidence type="ECO:0000256" key="8">
    <source>
        <dbReference type="ARBA" id="ARBA00031952"/>
    </source>
</evidence>
<evidence type="ECO:0000256" key="2">
    <source>
        <dbReference type="ARBA" id="ARBA00005770"/>
    </source>
</evidence>
<dbReference type="Gene3D" id="6.10.280.10">
    <property type="entry name" value="Mediator complex, subunit Med21"/>
    <property type="match status" value="1"/>
</dbReference>
<sequence>MSSSIAYITSKANFTQVSPDVPITKQRNPEKVDPPDVFEENKKELVTDLMVKAKQIELLIDSLPVPEPEEAQVKTLIQG</sequence>
<reference evidence="9 10" key="1">
    <citation type="submission" date="2018-02" db="EMBL/GenBank/DDBJ databases">
        <title>Genome sequence of the basidiomycete white-rot fungus Phlebia centrifuga.</title>
        <authorList>
            <person name="Granchi Z."/>
            <person name="Peng M."/>
            <person name="de Vries R.P."/>
            <person name="Hilden K."/>
            <person name="Makela M.R."/>
            <person name="Grigoriev I."/>
            <person name="Riley R."/>
        </authorList>
    </citation>
    <scope>NUCLEOTIDE SEQUENCE [LARGE SCALE GENOMIC DNA]</scope>
    <source>
        <strain evidence="9 10">FBCC195</strain>
    </source>
</reference>
<dbReference type="STRING" id="98765.A0A2R6S533"/>
<gene>
    <name evidence="9" type="ORF">PHLCEN_2v758</name>
</gene>
<dbReference type="InterPro" id="IPR037212">
    <property type="entry name" value="Med7/Med21-like"/>
</dbReference>
<keyword evidence="4" id="KW-0805">Transcription regulation</keyword>
<dbReference type="OrthoDB" id="526653at2759"/>
<dbReference type="InterPro" id="IPR021384">
    <property type="entry name" value="Mediator_Med21"/>
</dbReference>
<keyword evidence="10" id="KW-1185">Reference proteome</keyword>
<dbReference type="AlphaFoldDB" id="A0A2R6S533"/>
<dbReference type="Proteomes" id="UP000186601">
    <property type="component" value="Unassembled WGS sequence"/>
</dbReference>
<evidence type="ECO:0000256" key="4">
    <source>
        <dbReference type="ARBA" id="ARBA00023015"/>
    </source>
</evidence>
<proteinExistence type="inferred from homology"/>
<evidence type="ECO:0000256" key="5">
    <source>
        <dbReference type="ARBA" id="ARBA00023159"/>
    </source>
</evidence>
<keyword evidence="6" id="KW-0804">Transcription</keyword>
<dbReference type="SUPFAM" id="SSF140718">
    <property type="entry name" value="Mediator hinge subcomplex-like"/>
    <property type="match status" value="1"/>
</dbReference>
<comment type="caution">
    <text evidence="9">The sequence shown here is derived from an EMBL/GenBank/DDBJ whole genome shotgun (WGS) entry which is preliminary data.</text>
</comment>
<accession>A0A2R6S533</accession>
<evidence type="ECO:0000313" key="10">
    <source>
        <dbReference type="Proteomes" id="UP000186601"/>
    </source>
</evidence>
<name>A0A2R6S533_9APHY</name>
<keyword evidence="7" id="KW-0539">Nucleus</keyword>
<evidence type="ECO:0000313" key="9">
    <source>
        <dbReference type="EMBL" id="PSS37394.1"/>
    </source>
</evidence>
<evidence type="ECO:0000256" key="6">
    <source>
        <dbReference type="ARBA" id="ARBA00023163"/>
    </source>
</evidence>
<evidence type="ECO:0000256" key="1">
    <source>
        <dbReference type="ARBA" id="ARBA00004123"/>
    </source>
</evidence>
<evidence type="ECO:0000256" key="7">
    <source>
        <dbReference type="ARBA" id="ARBA00023242"/>
    </source>
</evidence>
<dbReference type="GO" id="GO:0016592">
    <property type="term" value="C:mediator complex"/>
    <property type="evidence" value="ECO:0007669"/>
    <property type="project" value="InterPro"/>
</dbReference>
<comment type="subcellular location">
    <subcellularLocation>
        <location evidence="1">Nucleus</location>
    </subcellularLocation>
</comment>
<organism evidence="9 10">
    <name type="scientific">Hermanssonia centrifuga</name>
    <dbReference type="NCBI Taxonomy" id="98765"/>
    <lineage>
        <taxon>Eukaryota</taxon>
        <taxon>Fungi</taxon>
        <taxon>Dikarya</taxon>
        <taxon>Basidiomycota</taxon>
        <taxon>Agaricomycotina</taxon>
        <taxon>Agaricomycetes</taxon>
        <taxon>Polyporales</taxon>
        <taxon>Meruliaceae</taxon>
        <taxon>Hermanssonia</taxon>
    </lineage>
</organism>
<comment type="similarity">
    <text evidence="2">Belongs to the Mediator complex subunit 21 family.</text>
</comment>
<dbReference type="EMBL" id="MLYV02000045">
    <property type="protein sequence ID" value="PSS37394.1"/>
    <property type="molecule type" value="Genomic_DNA"/>
</dbReference>